<sequence length="132" mass="15538">MTDRKEKLEAVEDYLMQNIGELAEILEELDTYCSELFGFTVHANTEEFFYHTFKDDPYSAVLLTSKNDAYDVEDEFLIFYNYSRDLESFSRSYPHTEIDTNLTDIAELIIGARKRAFITSMTSELYYMIKDL</sequence>
<name>A0AA96KR38_9CAUD</name>
<organism evidence="1">
    <name type="scientific">Bacillus phage SDFMU_Pbc</name>
    <dbReference type="NCBI Taxonomy" id="3076135"/>
    <lineage>
        <taxon>Viruses</taxon>
        <taxon>Duplodnaviria</taxon>
        <taxon>Heunggongvirae</taxon>
        <taxon>Uroviricota</taxon>
        <taxon>Caudoviricetes</taxon>
        <taxon>Herelleviridae</taxon>
        <taxon>Bastillevirinae</taxon>
        <taxon>Agatevirus</taxon>
        <taxon>Agatevirus agate</taxon>
    </lineage>
</organism>
<proteinExistence type="predicted"/>
<protein>
    <submittedName>
        <fullName evidence="1">Uncharacterized protein</fullName>
    </submittedName>
</protein>
<reference evidence="1" key="1">
    <citation type="submission" date="2023-04" db="EMBL/GenBank/DDBJ databases">
        <authorList>
            <person name="Zhang X."/>
        </authorList>
    </citation>
    <scope>NUCLEOTIDE SEQUENCE</scope>
</reference>
<accession>A0AA96KR38</accession>
<dbReference type="EMBL" id="OQ884030">
    <property type="protein sequence ID" value="WNO29757.1"/>
    <property type="molecule type" value="Genomic_DNA"/>
</dbReference>
<evidence type="ECO:0000313" key="1">
    <source>
        <dbReference type="EMBL" id="WNO29757.1"/>
    </source>
</evidence>